<sequence>MKPTLYAAVLLLVSLLGGCSPAVTVQQKAGVDFTKYRTYDWGKMDVKAANSQNPIYKSSLNDELIQNAISSELGKRGLRRAQGNAKPDLFLAYHVYIEEAERTVANPPATGYAYPYAFSYRGAFFPVNYGYWYGPPMYNTGYRTETYKEGTLILDFIDSRSRNLVWRGSVADDVNNPANIGPEFAKAAKEILDKFPIEKQ</sequence>
<organism evidence="3 4">
    <name type="scientific">Hymenobacter cavernae</name>
    <dbReference type="NCBI Taxonomy" id="2044852"/>
    <lineage>
        <taxon>Bacteria</taxon>
        <taxon>Pseudomonadati</taxon>
        <taxon>Bacteroidota</taxon>
        <taxon>Cytophagia</taxon>
        <taxon>Cytophagales</taxon>
        <taxon>Hymenobacteraceae</taxon>
        <taxon>Hymenobacter</taxon>
    </lineage>
</organism>
<evidence type="ECO:0000313" key="3">
    <source>
        <dbReference type="EMBL" id="GGE99086.1"/>
    </source>
</evidence>
<keyword evidence="1" id="KW-0732">Signal</keyword>
<protein>
    <submittedName>
        <fullName evidence="3">Lipoprotein</fullName>
    </submittedName>
</protein>
<dbReference type="PROSITE" id="PS51257">
    <property type="entry name" value="PROKAR_LIPOPROTEIN"/>
    <property type="match status" value="1"/>
</dbReference>
<feature type="signal peptide" evidence="1">
    <location>
        <begin position="1"/>
        <end position="22"/>
    </location>
</feature>
<dbReference type="InterPro" id="IPR025411">
    <property type="entry name" value="DUF4136"/>
</dbReference>
<evidence type="ECO:0000256" key="1">
    <source>
        <dbReference type="SAM" id="SignalP"/>
    </source>
</evidence>
<proteinExistence type="predicted"/>
<accession>A0ABQ1TNM9</accession>
<dbReference type="RefSeq" id="WP_188811029.1">
    <property type="nucleotide sequence ID" value="NZ_BMHT01000001.1"/>
</dbReference>
<dbReference type="Gene3D" id="3.30.160.670">
    <property type="match status" value="1"/>
</dbReference>
<name>A0ABQ1TNM9_9BACT</name>
<gene>
    <name evidence="3" type="ORF">GCM10011383_07420</name>
</gene>
<evidence type="ECO:0000259" key="2">
    <source>
        <dbReference type="Pfam" id="PF13590"/>
    </source>
</evidence>
<dbReference type="EMBL" id="BMHT01000001">
    <property type="protein sequence ID" value="GGE99086.1"/>
    <property type="molecule type" value="Genomic_DNA"/>
</dbReference>
<keyword evidence="4" id="KW-1185">Reference proteome</keyword>
<comment type="caution">
    <text evidence="3">The sequence shown here is derived from an EMBL/GenBank/DDBJ whole genome shotgun (WGS) entry which is preliminary data.</text>
</comment>
<feature type="domain" description="DUF4136" evidence="2">
    <location>
        <begin position="27"/>
        <end position="196"/>
    </location>
</feature>
<evidence type="ECO:0000313" key="4">
    <source>
        <dbReference type="Proteomes" id="UP000632273"/>
    </source>
</evidence>
<dbReference type="Proteomes" id="UP000632273">
    <property type="component" value="Unassembled WGS sequence"/>
</dbReference>
<reference evidence="4" key="1">
    <citation type="journal article" date="2019" name="Int. J. Syst. Evol. Microbiol.">
        <title>The Global Catalogue of Microorganisms (GCM) 10K type strain sequencing project: providing services to taxonomists for standard genome sequencing and annotation.</title>
        <authorList>
            <consortium name="The Broad Institute Genomics Platform"/>
            <consortium name="The Broad Institute Genome Sequencing Center for Infectious Disease"/>
            <person name="Wu L."/>
            <person name="Ma J."/>
        </authorList>
    </citation>
    <scope>NUCLEOTIDE SEQUENCE [LARGE SCALE GENOMIC DNA]</scope>
    <source>
        <strain evidence="4">CGMCC 1.15197</strain>
    </source>
</reference>
<dbReference type="Pfam" id="PF13590">
    <property type="entry name" value="DUF4136"/>
    <property type="match status" value="1"/>
</dbReference>
<feature type="chain" id="PRO_5047438100" evidence="1">
    <location>
        <begin position="23"/>
        <end position="200"/>
    </location>
</feature>
<keyword evidence="3" id="KW-0449">Lipoprotein</keyword>